<evidence type="ECO:0000313" key="3">
    <source>
        <dbReference type="Proteomes" id="UP000263040"/>
    </source>
</evidence>
<accession>A0AAD0SQ35</accession>
<feature type="transmembrane region" description="Helical" evidence="1">
    <location>
        <begin position="15"/>
        <end position="34"/>
    </location>
</feature>
<dbReference type="EMBL" id="CP032100">
    <property type="protein sequence ID" value="AXX89381.1"/>
    <property type="molecule type" value="Genomic_DNA"/>
</dbReference>
<keyword evidence="1" id="KW-1133">Transmembrane helix</keyword>
<keyword evidence="3" id="KW-1185">Reference proteome</keyword>
<sequence length="74" mass="8594">MRGQMQSKKDTHKEVLLNNVLGVLIGLITMRIMLPLIEGLSFETRSIIIVTVMFCLSYTRGYAIRRFFNKRLMS</sequence>
<reference evidence="2 3" key="1">
    <citation type="submission" date="2018-08" db="EMBL/GenBank/DDBJ databases">
        <title>Complete genome of the Arcobacter suis type strain LMG 26152.</title>
        <authorList>
            <person name="Miller W.G."/>
            <person name="Yee E."/>
            <person name="Bono J.L."/>
        </authorList>
    </citation>
    <scope>NUCLEOTIDE SEQUENCE [LARGE SCALE GENOMIC DNA]</scope>
    <source>
        <strain evidence="2 3">CECT 7833</strain>
    </source>
</reference>
<feature type="transmembrane region" description="Helical" evidence="1">
    <location>
        <begin position="46"/>
        <end position="64"/>
    </location>
</feature>
<dbReference type="Proteomes" id="UP000263040">
    <property type="component" value="Chromosome"/>
</dbReference>
<organism evidence="2 3">
    <name type="scientific">Arcobacter suis CECT 7833</name>
    <dbReference type="NCBI Taxonomy" id="663365"/>
    <lineage>
        <taxon>Bacteria</taxon>
        <taxon>Pseudomonadati</taxon>
        <taxon>Campylobacterota</taxon>
        <taxon>Epsilonproteobacteria</taxon>
        <taxon>Campylobacterales</taxon>
        <taxon>Arcobacteraceae</taxon>
        <taxon>Arcobacter</taxon>
    </lineage>
</organism>
<evidence type="ECO:0000256" key="1">
    <source>
        <dbReference type="SAM" id="Phobius"/>
    </source>
</evidence>
<dbReference type="AlphaFoldDB" id="A0AAD0SQ35"/>
<protein>
    <submittedName>
        <fullName evidence="2">Uncharacterized protein</fullName>
    </submittedName>
</protein>
<dbReference type="InterPro" id="IPR055644">
    <property type="entry name" value="DUF7220"/>
</dbReference>
<keyword evidence="1" id="KW-0812">Transmembrane</keyword>
<keyword evidence="1" id="KW-0472">Membrane</keyword>
<gene>
    <name evidence="2" type="ORF">ASUIS_0890</name>
</gene>
<name>A0AAD0SQ35_9BACT</name>
<proteinExistence type="predicted"/>
<dbReference type="Pfam" id="PF23858">
    <property type="entry name" value="DUF7220"/>
    <property type="match status" value="1"/>
</dbReference>
<dbReference type="KEGG" id="asui:ASUIS_0890"/>
<evidence type="ECO:0000313" key="2">
    <source>
        <dbReference type="EMBL" id="AXX89381.1"/>
    </source>
</evidence>